<reference evidence="1 2" key="1">
    <citation type="journal article" date="2019" name="Environ. Microbiol.">
        <title>At the nexus of three kingdoms: the genome of the mycorrhizal fungus Gigaspora margarita provides insights into plant, endobacterial and fungal interactions.</title>
        <authorList>
            <person name="Venice F."/>
            <person name="Ghignone S."/>
            <person name="Salvioli di Fossalunga A."/>
            <person name="Amselem J."/>
            <person name="Novero M."/>
            <person name="Xianan X."/>
            <person name="Sedzielewska Toro K."/>
            <person name="Morin E."/>
            <person name="Lipzen A."/>
            <person name="Grigoriev I.V."/>
            <person name="Henrissat B."/>
            <person name="Martin F.M."/>
            <person name="Bonfante P."/>
        </authorList>
    </citation>
    <scope>NUCLEOTIDE SEQUENCE [LARGE SCALE GENOMIC DNA]</scope>
    <source>
        <strain evidence="1 2">BEG34</strain>
    </source>
</reference>
<dbReference type="OrthoDB" id="2367580at2759"/>
<organism evidence="1 2">
    <name type="scientific">Gigaspora margarita</name>
    <dbReference type="NCBI Taxonomy" id="4874"/>
    <lineage>
        <taxon>Eukaryota</taxon>
        <taxon>Fungi</taxon>
        <taxon>Fungi incertae sedis</taxon>
        <taxon>Mucoromycota</taxon>
        <taxon>Glomeromycotina</taxon>
        <taxon>Glomeromycetes</taxon>
        <taxon>Diversisporales</taxon>
        <taxon>Gigasporaceae</taxon>
        <taxon>Gigaspora</taxon>
    </lineage>
</organism>
<keyword evidence="1" id="KW-0418">Kinase</keyword>
<evidence type="ECO:0000313" key="2">
    <source>
        <dbReference type="Proteomes" id="UP000439903"/>
    </source>
</evidence>
<keyword evidence="1" id="KW-0808">Transferase</keyword>
<dbReference type="Proteomes" id="UP000439903">
    <property type="component" value="Unassembled WGS sequence"/>
</dbReference>
<keyword evidence="2" id="KW-1185">Reference proteome</keyword>
<dbReference type="EMBL" id="WTPW01000387">
    <property type="protein sequence ID" value="KAF0516437.1"/>
    <property type="molecule type" value="Genomic_DNA"/>
</dbReference>
<dbReference type="Gene3D" id="1.10.510.10">
    <property type="entry name" value="Transferase(Phosphotransferase) domain 1"/>
    <property type="match status" value="1"/>
</dbReference>
<dbReference type="GO" id="GO:0004674">
    <property type="term" value="F:protein serine/threonine kinase activity"/>
    <property type="evidence" value="ECO:0007669"/>
    <property type="project" value="UniProtKB-KW"/>
</dbReference>
<dbReference type="InterPro" id="IPR011009">
    <property type="entry name" value="Kinase-like_dom_sf"/>
</dbReference>
<accession>A0A8H4EM96</accession>
<evidence type="ECO:0000313" key="1">
    <source>
        <dbReference type="EMBL" id="KAF0516437.1"/>
    </source>
</evidence>
<gene>
    <name evidence="1" type="ORF">F8M41_017101</name>
</gene>
<proteinExistence type="predicted"/>
<sequence length="110" mass="12648">MNEIALGYPPYYDIPHDTKLASKIIIHGDRPGPDKSITPNAIIDLINSCWDKNPEARPKAIDLRNKLSSYKEKNDSTIWNEIDEIEKNLIPVFLTYEISDQAYYTSRLLP</sequence>
<comment type="caution">
    <text evidence="1">The sequence shown here is derived from an EMBL/GenBank/DDBJ whole genome shotgun (WGS) entry which is preliminary data.</text>
</comment>
<name>A0A8H4EM96_GIGMA</name>
<dbReference type="AlphaFoldDB" id="A0A8H4EM96"/>
<protein>
    <submittedName>
        <fullName evidence="1">Serine/threonine protein kinase</fullName>
    </submittedName>
</protein>
<dbReference type="SUPFAM" id="SSF56112">
    <property type="entry name" value="Protein kinase-like (PK-like)"/>
    <property type="match status" value="1"/>
</dbReference>
<keyword evidence="1" id="KW-0723">Serine/threonine-protein kinase</keyword>